<sequence>MAELHVFGEIESAENFGDIALFCKWNFHAGNGWRVIDGNIEGQTQESRDTFTEKPYWSHPIDIHYTTQTIQASPKLLLQVFCRDKYSRILFVAYGVCTVPLSPGQHKIKCYTWKPIGNCLDQLRDRFLGITLQLKSPNLLANGGDRFELLTQSLGTINTWTIIIWTIWFIFNECCCQITDVISTTQCPTDDTCENKINNDTLVSFDNSTIDTATTSFYSTTTRTTTTTTESDDEGIDLKVDFDNIEASKNISITTTTTIMPVVTTVATIVKNTTRQLTLQKQNKNICPCDLTVLVCDINCCCDTDCHEYQLEVFSKCYDIKPKNYDSQYCFNKNFIKKNNTKFILDRLADNLFCISKENTPPLDSAINSMRIKNREKFNDVLKNNHQTRYSWIEQKKPNKININVSSLYIHGDVFWIKRNKKVKKFELPLKGFTGQCSMIKEIEYLNNWQSNCLQINLRNENPWINPDFYSNITVISLPKYLNTSINENCTKNICIPVETKICTNAFKNCNSKIIPRASCVNETCVNIVKKFEYTIYHNGSDGIKNVKLNIQLGNFTRAFNQQYEIKFQWINSSSQPLMRSGSLGYLLNKPIIFGTMLSNASSTVSNDIISFNTSNYIFKIPLGMKDSKCSSDNKYPLVLGEDVKSKCKIIVDTDNFTANTCMEINQKIITAFFDDSLVNITDIDNYPIYISRSGNTTNLNATDWNQILLNRIPKNIVTAKILETEYQCSGLFTSIKIDLMYGLMPKMTNDDYYKIVGAGITVSDEESITWERKCFDKNNSTVDRCIDTLSVDIITYVSSRDISTPEMYYYAGGPNLDLILPYDFFYPFLSRNNNSSTIYSSCIILILVECIFFFL</sequence>
<name>A0A834XRF9_APHGI</name>
<feature type="domain" description="Tectonic-1-3 N-terminal" evidence="10">
    <location>
        <begin position="269"/>
        <end position="361"/>
    </location>
</feature>
<dbReference type="InterPro" id="IPR057724">
    <property type="entry name" value="TCTN1-3_N"/>
</dbReference>
<evidence type="ECO:0000313" key="12">
    <source>
        <dbReference type="Proteomes" id="UP000639338"/>
    </source>
</evidence>
<dbReference type="OrthoDB" id="184109at2759"/>
<evidence type="ECO:0000256" key="7">
    <source>
        <dbReference type="ARBA" id="ARBA00023212"/>
    </source>
</evidence>
<dbReference type="EMBL" id="JACMRX010000003">
    <property type="protein sequence ID" value="KAF7992083.1"/>
    <property type="molecule type" value="Genomic_DNA"/>
</dbReference>
<dbReference type="Pfam" id="PF25752">
    <property type="entry name" value="DUF1619_N"/>
    <property type="match status" value="1"/>
</dbReference>
<keyword evidence="4" id="KW-0732">Signal</keyword>
<evidence type="ECO:0000256" key="5">
    <source>
        <dbReference type="ARBA" id="ARBA00022794"/>
    </source>
</evidence>
<dbReference type="Pfam" id="PF07773">
    <property type="entry name" value="TCTN_DUF1619"/>
    <property type="match status" value="1"/>
</dbReference>
<dbReference type="PROSITE" id="PS51381">
    <property type="entry name" value="C2_B9"/>
    <property type="match status" value="1"/>
</dbReference>
<keyword evidence="8" id="KW-0966">Cell projection</keyword>
<evidence type="ECO:0000256" key="8">
    <source>
        <dbReference type="ARBA" id="ARBA00023273"/>
    </source>
</evidence>
<dbReference type="InterPro" id="IPR011677">
    <property type="entry name" value="TCTN1-3_dom"/>
</dbReference>
<keyword evidence="5" id="KW-0970">Cilium biogenesis/degradation</keyword>
<keyword evidence="7" id="KW-0206">Cytoskeleton</keyword>
<dbReference type="InterPro" id="IPR010796">
    <property type="entry name" value="C2_B9-type_dom"/>
</dbReference>
<evidence type="ECO:0000259" key="9">
    <source>
        <dbReference type="Pfam" id="PF07773"/>
    </source>
</evidence>
<evidence type="ECO:0000256" key="6">
    <source>
        <dbReference type="ARBA" id="ARBA00023180"/>
    </source>
</evidence>
<comment type="similarity">
    <text evidence="2">Belongs to the tectonic family.</text>
</comment>
<protein>
    <submittedName>
        <fullName evidence="11">Uncharacterized protein</fullName>
    </submittedName>
</protein>
<keyword evidence="3" id="KW-0963">Cytoplasm</keyword>
<evidence type="ECO:0000256" key="1">
    <source>
        <dbReference type="ARBA" id="ARBA00004120"/>
    </source>
</evidence>
<comment type="caution">
    <text evidence="11">The sequence shown here is derived from an EMBL/GenBank/DDBJ whole genome shotgun (WGS) entry which is preliminary data.</text>
</comment>
<evidence type="ECO:0000256" key="2">
    <source>
        <dbReference type="ARBA" id="ARBA00007633"/>
    </source>
</evidence>
<keyword evidence="6" id="KW-0325">Glycoprotein</keyword>
<dbReference type="Proteomes" id="UP000639338">
    <property type="component" value="Unassembled WGS sequence"/>
</dbReference>
<dbReference type="GO" id="GO:0060271">
    <property type="term" value="P:cilium assembly"/>
    <property type="evidence" value="ECO:0007669"/>
    <property type="project" value="TreeGrafter"/>
</dbReference>
<feature type="domain" description="Tectonic-1-3" evidence="9">
    <location>
        <begin position="415"/>
        <end position="568"/>
    </location>
</feature>
<organism evidence="11 12">
    <name type="scientific">Aphidius gifuensis</name>
    <name type="common">Parasitoid wasp</name>
    <dbReference type="NCBI Taxonomy" id="684658"/>
    <lineage>
        <taxon>Eukaryota</taxon>
        <taxon>Metazoa</taxon>
        <taxon>Ecdysozoa</taxon>
        <taxon>Arthropoda</taxon>
        <taxon>Hexapoda</taxon>
        <taxon>Insecta</taxon>
        <taxon>Pterygota</taxon>
        <taxon>Neoptera</taxon>
        <taxon>Endopterygota</taxon>
        <taxon>Hymenoptera</taxon>
        <taxon>Apocrita</taxon>
        <taxon>Ichneumonoidea</taxon>
        <taxon>Braconidae</taxon>
        <taxon>Aphidiinae</taxon>
        <taxon>Aphidius</taxon>
    </lineage>
</organism>
<dbReference type="Pfam" id="PF07162">
    <property type="entry name" value="B9-C2"/>
    <property type="match status" value="1"/>
</dbReference>
<evidence type="ECO:0000256" key="4">
    <source>
        <dbReference type="ARBA" id="ARBA00022729"/>
    </source>
</evidence>
<dbReference type="InterPro" id="IPR040354">
    <property type="entry name" value="TCTN1-3"/>
</dbReference>
<dbReference type="GO" id="GO:0035869">
    <property type="term" value="C:ciliary transition zone"/>
    <property type="evidence" value="ECO:0007669"/>
    <property type="project" value="TreeGrafter"/>
</dbReference>
<comment type="subcellular location">
    <subcellularLocation>
        <location evidence="1">Cytoplasm</location>
        <location evidence="1">Cytoskeleton</location>
        <location evidence="1">Cilium basal body</location>
    </subcellularLocation>
</comment>
<evidence type="ECO:0000259" key="10">
    <source>
        <dbReference type="Pfam" id="PF25752"/>
    </source>
</evidence>
<reference evidence="11 12" key="1">
    <citation type="submission" date="2020-08" db="EMBL/GenBank/DDBJ databases">
        <title>Aphidius gifuensis genome sequencing and assembly.</title>
        <authorList>
            <person name="Du Z."/>
        </authorList>
    </citation>
    <scope>NUCLEOTIDE SEQUENCE [LARGE SCALE GENOMIC DNA]</scope>
    <source>
        <strain evidence="11">YNYX2018</strain>
        <tissue evidence="11">Adults</tissue>
    </source>
</reference>
<dbReference type="PANTHER" id="PTHR14611">
    <property type="entry name" value="TECTONIC FAMILY MEMBER"/>
    <property type="match status" value="1"/>
</dbReference>
<evidence type="ECO:0000313" key="11">
    <source>
        <dbReference type="EMBL" id="KAF7992083.1"/>
    </source>
</evidence>
<dbReference type="PANTHER" id="PTHR14611:SF2">
    <property type="entry name" value="TECTONIC"/>
    <property type="match status" value="1"/>
</dbReference>
<gene>
    <name evidence="11" type="ORF">HCN44_001408</name>
</gene>
<proteinExistence type="inferred from homology"/>
<evidence type="ECO:0000256" key="3">
    <source>
        <dbReference type="ARBA" id="ARBA00022490"/>
    </source>
</evidence>
<dbReference type="AlphaFoldDB" id="A0A834XRF9"/>
<accession>A0A834XRF9</accession>
<keyword evidence="12" id="KW-1185">Reference proteome</keyword>